<comment type="caution">
    <text evidence="5">The sequence shown here is derived from an EMBL/GenBank/DDBJ whole genome shotgun (WGS) entry which is preliminary data.</text>
</comment>
<evidence type="ECO:0000313" key="5">
    <source>
        <dbReference type="EMBL" id="CAG9325146.1"/>
    </source>
</evidence>
<keyword evidence="6" id="KW-1185">Reference proteome</keyword>
<evidence type="ECO:0000313" key="6">
    <source>
        <dbReference type="Proteomes" id="UP001162131"/>
    </source>
</evidence>
<dbReference type="PANTHER" id="PTHR21694:SF18">
    <property type="entry name" value="COILED-COIL DOMAIN-CONTAINING PROTEIN 63"/>
    <property type="match status" value="1"/>
</dbReference>
<accession>A0AAU9JHM3</accession>
<keyword evidence="1 2" id="KW-0175">Coiled coil</keyword>
<proteinExistence type="predicted"/>
<feature type="coiled-coil region" evidence="2">
    <location>
        <begin position="314"/>
        <end position="380"/>
    </location>
</feature>
<evidence type="ECO:0000256" key="1">
    <source>
        <dbReference type="ARBA" id="ARBA00023054"/>
    </source>
</evidence>
<feature type="domain" description="ODAD1 central coiled coil region" evidence="4">
    <location>
        <begin position="112"/>
        <end position="406"/>
    </location>
</feature>
<protein>
    <recommendedName>
        <fullName evidence="4">ODAD1 central coiled coil region domain-containing protein</fullName>
    </recommendedName>
</protein>
<dbReference type="Proteomes" id="UP001162131">
    <property type="component" value="Unassembled WGS sequence"/>
</dbReference>
<dbReference type="PANTHER" id="PTHR21694">
    <property type="entry name" value="COILED-COIL DOMAIN-CONTAINING PROTEIN 63"/>
    <property type="match status" value="1"/>
</dbReference>
<evidence type="ECO:0000259" key="4">
    <source>
        <dbReference type="Pfam" id="PF21773"/>
    </source>
</evidence>
<gene>
    <name evidence="5" type="ORF">BSTOLATCC_MIC37892</name>
</gene>
<dbReference type="Pfam" id="PF21773">
    <property type="entry name" value="ODAD1_CC"/>
    <property type="match status" value="1"/>
</dbReference>
<dbReference type="InterPro" id="IPR051876">
    <property type="entry name" value="ODA-DC/CCD"/>
</dbReference>
<evidence type="ECO:0000256" key="2">
    <source>
        <dbReference type="SAM" id="Coils"/>
    </source>
</evidence>
<dbReference type="InterPro" id="IPR049258">
    <property type="entry name" value="ODAD1_CC"/>
</dbReference>
<name>A0AAU9JHM3_9CILI</name>
<reference evidence="5" key="1">
    <citation type="submission" date="2021-09" db="EMBL/GenBank/DDBJ databases">
        <authorList>
            <consortium name="AG Swart"/>
            <person name="Singh M."/>
            <person name="Singh A."/>
            <person name="Seah K."/>
            <person name="Emmerich C."/>
        </authorList>
    </citation>
    <scope>NUCLEOTIDE SEQUENCE</scope>
    <source>
        <strain evidence="5">ATCC30299</strain>
    </source>
</reference>
<evidence type="ECO:0000256" key="3">
    <source>
        <dbReference type="SAM" id="MobiDB-lite"/>
    </source>
</evidence>
<organism evidence="5 6">
    <name type="scientific">Blepharisma stoltei</name>
    <dbReference type="NCBI Taxonomy" id="1481888"/>
    <lineage>
        <taxon>Eukaryota</taxon>
        <taxon>Sar</taxon>
        <taxon>Alveolata</taxon>
        <taxon>Ciliophora</taxon>
        <taxon>Postciliodesmatophora</taxon>
        <taxon>Heterotrichea</taxon>
        <taxon>Heterotrichida</taxon>
        <taxon>Blepharismidae</taxon>
        <taxon>Blepharisma</taxon>
    </lineage>
</organism>
<dbReference type="AlphaFoldDB" id="A0AAU9JHM3"/>
<feature type="coiled-coil region" evidence="2">
    <location>
        <begin position="68"/>
        <end position="214"/>
    </location>
</feature>
<sequence length="509" mass="59758">MRDRIQAKESPNATHQSLQYRQTIESLKAETKKLKDQMQLDHIHTAPIGNESHIARLQDQGDIYTRKIEIETKKRDELDKKIIEMQEKIINKRAALGAAKRNKETNDTIVQKIKKTEHKLDKTLQKYNEAVAQNKKLHDQIDSLRREKLVYQTLRQSLTEEVDKKQQEMKQIESQKEQAKIQRDEAKKKLLSLKETAEREQAKFKQEWQELTELIKNDSKIKDYLDLRQEEKEDESQEESLLKKHDMDIIKNLDRTGSISKKDRENIREAVKKVEQYEEAFKKIEEATGLSDIDQIVRTFVEAEKHNYSLYNYVNELSNDIERLEKQIAQIKAEIEKYKGKGINTDNQRKKIMSDLEVRLSMTESRAENYERKYEKTMKTINALKIGIQQILKKIGCNNEMTEMMLDTQGVDESNMMQCLGVIELRTNEILQMYWGCTNDHSYAPSQALPSNTHHSQQIAVKQPIKIEIDAPPLKDEKDPGEEDDKGNLLTREEMNDRAIIRSVQYKKR</sequence>
<dbReference type="EMBL" id="CAJZBQ010000037">
    <property type="protein sequence ID" value="CAG9325146.1"/>
    <property type="molecule type" value="Genomic_DNA"/>
</dbReference>
<feature type="coiled-coil region" evidence="2">
    <location>
        <begin position="260"/>
        <end position="287"/>
    </location>
</feature>
<feature type="region of interest" description="Disordered" evidence="3">
    <location>
        <begin position="470"/>
        <end position="494"/>
    </location>
</feature>